<feature type="region of interest" description="Disordered" evidence="1">
    <location>
        <begin position="21"/>
        <end position="76"/>
    </location>
</feature>
<proteinExistence type="predicted"/>
<name>A0A9D1DPD5_9FIRM</name>
<evidence type="ECO:0000256" key="1">
    <source>
        <dbReference type="SAM" id="MobiDB-lite"/>
    </source>
</evidence>
<sequence>MKKYLLILLVVITAAVSGCSQVQNSPESSTASSSPSVSESSSPEASEPPSEVSESSAPVSSSESEPSSSEIADTPQTQTVTLYIGMDGNFTGYPVAFDGDISTLTPEFLIQSISDLTGWDLSLADEVTTGKGGMTVCFSSECALFTGPPDPQNEEFFVYDSYQLAQTILDSIQHTLQYNFVDPTLGDPSSLPIYYCMEDNQPLTLESLNITFPLDEPYPGWPKG</sequence>
<protein>
    <submittedName>
        <fullName evidence="3">Uncharacterized protein</fullName>
    </submittedName>
</protein>
<organism evidence="3 4">
    <name type="scientific">Candidatus Gallacutalibacter pullicola</name>
    <dbReference type="NCBI Taxonomy" id="2840830"/>
    <lineage>
        <taxon>Bacteria</taxon>
        <taxon>Bacillati</taxon>
        <taxon>Bacillota</taxon>
        <taxon>Clostridia</taxon>
        <taxon>Eubacteriales</taxon>
        <taxon>Candidatus Gallacutalibacter</taxon>
    </lineage>
</organism>
<evidence type="ECO:0000256" key="2">
    <source>
        <dbReference type="SAM" id="SignalP"/>
    </source>
</evidence>
<gene>
    <name evidence="3" type="ORF">IAA54_02870</name>
</gene>
<dbReference type="AlphaFoldDB" id="A0A9D1DPD5"/>
<evidence type="ECO:0000313" key="3">
    <source>
        <dbReference type="EMBL" id="HIR56585.1"/>
    </source>
</evidence>
<feature type="compositionally biased region" description="Low complexity" evidence="1">
    <location>
        <begin position="25"/>
        <end position="70"/>
    </location>
</feature>
<feature type="chain" id="PRO_5039344576" evidence="2">
    <location>
        <begin position="23"/>
        <end position="224"/>
    </location>
</feature>
<comment type="caution">
    <text evidence="3">The sequence shown here is derived from an EMBL/GenBank/DDBJ whole genome shotgun (WGS) entry which is preliminary data.</text>
</comment>
<dbReference type="EMBL" id="DVHF01000035">
    <property type="protein sequence ID" value="HIR56585.1"/>
    <property type="molecule type" value="Genomic_DNA"/>
</dbReference>
<feature type="signal peptide" evidence="2">
    <location>
        <begin position="1"/>
        <end position="22"/>
    </location>
</feature>
<dbReference type="Proteomes" id="UP000886785">
    <property type="component" value="Unassembled WGS sequence"/>
</dbReference>
<keyword evidence="2" id="KW-0732">Signal</keyword>
<accession>A0A9D1DPD5</accession>
<evidence type="ECO:0000313" key="4">
    <source>
        <dbReference type="Proteomes" id="UP000886785"/>
    </source>
</evidence>
<reference evidence="3" key="1">
    <citation type="submission" date="2020-10" db="EMBL/GenBank/DDBJ databases">
        <authorList>
            <person name="Gilroy R."/>
        </authorList>
    </citation>
    <scope>NUCLEOTIDE SEQUENCE</scope>
    <source>
        <strain evidence="3">ChiSjej1B19-7085</strain>
    </source>
</reference>
<reference evidence="3" key="2">
    <citation type="journal article" date="2021" name="PeerJ">
        <title>Extensive microbial diversity within the chicken gut microbiome revealed by metagenomics and culture.</title>
        <authorList>
            <person name="Gilroy R."/>
            <person name="Ravi A."/>
            <person name="Getino M."/>
            <person name="Pursley I."/>
            <person name="Horton D.L."/>
            <person name="Alikhan N.F."/>
            <person name="Baker D."/>
            <person name="Gharbi K."/>
            <person name="Hall N."/>
            <person name="Watson M."/>
            <person name="Adriaenssens E.M."/>
            <person name="Foster-Nyarko E."/>
            <person name="Jarju S."/>
            <person name="Secka A."/>
            <person name="Antonio M."/>
            <person name="Oren A."/>
            <person name="Chaudhuri R.R."/>
            <person name="La Ragione R."/>
            <person name="Hildebrand F."/>
            <person name="Pallen M.J."/>
        </authorList>
    </citation>
    <scope>NUCLEOTIDE SEQUENCE</scope>
    <source>
        <strain evidence="3">ChiSjej1B19-7085</strain>
    </source>
</reference>
<dbReference type="PROSITE" id="PS51257">
    <property type="entry name" value="PROKAR_LIPOPROTEIN"/>
    <property type="match status" value="1"/>
</dbReference>